<dbReference type="Gene3D" id="3.90.1590.10">
    <property type="entry name" value="glutathione-dependent formaldehyde- activating enzyme (gfa)"/>
    <property type="match status" value="1"/>
</dbReference>
<dbReference type="GO" id="GO:0046872">
    <property type="term" value="F:metal ion binding"/>
    <property type="evidence" value="ECO:0007669"/>
    <property type="project" value="UniProtKB-KW"/>
</dbReference>
<evidence type="ECO:0000256" key="3">
    <source>
        <dbReference type="ARBA" id="ARBA00022833"/>
    </source>
</evidence>
<dbReference type="PROSITE" id="PS51891">
    <property type="entry name" value="CENP_V_GFA"/>
    <property type="match status" value="1"/>
</dbReference>
<dbReference type="GO" id="GO:0016846">
    <property type="term" value="F:carbon-sulfur lyase activity"/>
    <property type="evidence" value="ECO:0007669"/>
    <property type="project" value="InterPro"/>
</dbReference>
<keyword evidence="3" id="KW-0862">Zinc</keyword>
<name>A0A2A4X2D3_9GAMM</name>
<keyword evidence="4" id="KW-0456">Lyase</keyword>
<comment type="similarity">
    <text evidence="1">Belongs to the Gfa family.</text>
</comment>
<organism evidence="6 7">
    <name type="scientific">SAR86 cluster bacterium</name>
    <dbReference type="NCBI Taxonomy" id="2030880"/>
    <lineage>
        <taxon>Bacteria</taxon>
        <taxon>Pseudomonadati</taxon>
        <taxon>Pseudomonadota</taxon>
        <taxon>Gammaproteobacteria</taxon>
        <taxon>SAR86 cluster</taxon>
    </lineage>
</organism>
<evidence type="ECO:0000256" key="2">
    <source>
        <dbReference type="ARBA" id="ARBA00022723"/>
    </source>
</evidence>
<dbReference type="EMBL" id="NVUL01000054">
    <property type="protein sequence ID" value="PCI76676.1"/>
    <property type="molecule type" value="Genomic_DNA"/>
</dbReference>
<gene>
    <name evidence="6" type="ORF">COB20_09965</name>
</gene>
<evidence type="ECO:0000259" key="5">
    <source>
        <dbReference type="PROSITE" id="PS51891"/>
    </source>
</evidence>
<evidence type="ECO:0000256" key="4">
    <source>
        <dbReference type="ARBA" id="ARBA00023239"/>
    </source>
</evidence>
<evidence type="ECO:0000313" key="6">
    <source>
        <dbReference type="EMBL" id="PCI76676.1"/>
    </source>
</evidence>
<dbReference type="AlphaFoldDB" id="A0A2A4X2D3"/>
<keyword evidence="2" id="KW-0479">Metal-binding</keyword>
<accession>A0A2A4X2D3</accession>
<dbReference type="PANTHER" id="PTHR33337">
    <property type="entry name" value="GFA DOMAIN-CONTAINING PROTEIN"/>
    <property type="match status" value="1"/>
</dbReference>
<evidence type="ECO:0000313" key="7">
    <source>
        <dbReference type="Proteomes" id="UP000218767"/>
    </source>
</evidence>
<feature type="domain" description="CENP-V/GFA" evidence="5">
    <location>
        <begin position="7"/>
        <end position="120"/>
    </location>
</feature>
<evidence type="ECO:0000256" key="1">
    <source>
        <dbReference type="ARBA" id="ARBA00005495"/>
    </source>
</evidence>
<comment type="caution">
    <text evidence="6">The sequence shown here is derived from an EMBL/GenBank/DDBJ whole genome shotgun (WGS) entry which is preliminary data.</text>
</comment>
<dbReference type="Proteomes" id="UP000218767">
    <property type="component" value="Unassembled WGS sequence"/>
</dbReference>
<dbReference type="InterPro" id="IPR006913">
    <property type="entry name" value="CENP-V/GFA"/>
</dbReference>
<dbReference type="Pfam" id="PF04828">
    <property type="entry name" value="GFA"/>
    <property type="match status" value="1"/>
</dbReference>
<reference evidence="7" key="1">
    <citation type="submission" date="2017-08" db="EMBL/GenBank/DDBJ databases">
        <title>A dynamic microbial community with high functional redundancy inhabits the cold, oxic subseafloor aquifer.</title>
        <authorList>
            <person name="Tully B.J."/>
            <person name="Wheat C.G."/>
            <person name="Glazer B.T."/>
            <person name="Huber J.A."/>
        </authorList>
    </citation>
    <scope>NUCLEOTIDE SEQUENCE [LARGE SCALE GENOMIC DNA]</scope>
</reference>
<proteinExistence type="inferred from homology"/>
<protein>
    <submittedName>
        <fullName evidence="6">Aldehyde-activating protein</fullName>
    </submittedName>
</protein>
<sequence>MTETRVGAGSCLCGAISFTAKKMTTNVAACHCNSCRKWGGSAFMEVNCGPEVEFNDVDKLSVFDSSEWAERGFCSACGSHLFYRLKETQEHMMPVGLFDDDSGLVFRRQVFIDERPHYYQYSNKTEDLTGEELFAQFAPAED</sequence>
<dbReference type="InterPro" id="IPR011057">
    <property type="entry name" value="Mss4-like_sf"/>
</dbReference>
<dbReference type="SUPFAM" id="SSF51316">
    <property type="entry name" value="Mss4-like"/>
    <property type="match status" value="1"/>
</dbReference>
<dbReference type="PANTHER" id="PTHR33337:SF40">
    <property type="entry name" value="CENP-V_GFA DOMAIN-CONTAINING PROTEIN-RELATED"/>
    <property type="match status" value="1"/>
</dbReference>